<reference evidence="4 5" key="1">
    <citation type="journal article" date="2019" name="Sci. Rep.">
        <title>Comparative genomics of chytrid fungi reveal insights into the obligate biotrophic and pathogenic lifestyle of Synchytrium endobioticum.</title>
        <authorList>
            <person name="van de Vossenberg B.T.L.H."/>
            <person name="Warris S."/>
            <person name="Nguyen H.D.T."/>
            <person name="van Gent-Pelzer M.P.E."/>
            <person name="Joly D.L."/>
            <person name="van de Geest H.C."/>
            <person name="Bonants P.J.M."/>
            <person name="Smith D.S."/>
            <person name="Levesque C.A."/>
            <person name="van der Lee T.A.J."/>
        </authorList>
    </citation>
    <scope>NUCLEOTIDE SEQUENCE [LARGE SCALE GENOMIC DNA]</scope>
    <source>
        <strain evidence="4 5">LEV6574</strain>
    </source>
</reference>
<dbReference type="Gene3D" id="2.130.10.30">
    <property type="entry name" value="Regulator of chromosome condensation 1/beta-lactamase-inhibitor protein II"/>
    <property type="match status" value="1"/>
</dbReference>
<evidence type="ECO:0000256" key="1">
    <source>
        <dbReference type="ARBA" id="ARBA00022737"/>
    </source>
</evidence>
<evidence type="ECO:0000313" key="4">
    <source>
        <dbReference type="EMBL" id="TPX45980.1"/>
    </source>
</evidence>
<accession>A0A507D419</accession>
<feature type="region of interest" description="Disordered" evidence="3">
    <location>
        <begin position="887"/>
        <end position="924"/>
    </location>
</feature>
<dbReference type="Proteomes" id="UP000320475">
    <property type="component" value="Unassembled WGS sequence"/>
</dbReference>
<evidence type="ECO:0000256" key="3">
    <source>
        <dbReference type="SAM" id="MobiDB-lite"/>
    </source>
</evidence>
<sequence length="947" mass="103126">MLKTLSLRPRHPYTTTRRSFPHGISTPRSVSSTNDCRIPPSIYAFGNGVDGKLGLSDLESAPRPTKIRSLPAHPVQSVACGILHSAALLNDTVYTWGSNFFGQCGHVSDSHGLFEDDDDDYLPPSPRLHGITAVACGDYHSAALDTHGRVHAWGGGICGTGVEANDSCPQALVRFDVTRRRVRAVHAGGSLTLFAACGSGAGAGALEYYMCGYIASGSAYVRAREPALVPHLLSEDVVFSRAGAGGAVFVCRADRGCDLVLFRGIGGAGVGSPFMAEAEDVGHVWDVQPCRVGVGVDPDGIVDVAVSQDGGVMLCRDGAMHYFEFAEPELRGLPRLPEPLVSINAGRTSCLGITASGKCIQWQSDAGNLAFELQEGRGRIVTDGGAPHPSHICRVYISPGYSIRCSLHLSATSPSTTPPTRHTSDIIRCRTPPTSVKMLLDVHDDSIGKLVEMVLSSSDDESLYDGMDYSTSLRPSCPLSFDMSIPNSNGAPSLLDASPAPSPFAAINQGDPTICTASANMVVDDEDCCDDDDDDNKLQAHMPIDESDLITTPYDGHNNEDEELVPTNDGWRDLDAMLDDAFNDYDSNSDTISTNRFFSSTQKSGFSNNCRITPITISVTAPLADYDRDVNEDDDDDEITNLILQPRIPLTRAKERERNYHQSLAEWERAEEMKPKLANYWKAIGAKNKATATVVPVHANRKPASVTFAYNLCRIRRFSWREEPTRLQPEEVVEDKSLKGFDDIADVLIRCQPAFSVAKPRPTLARKEGPLLRKAVVSKEVIDNAYSVWKECMGTVCDELVCSSVVLRKEKAVSFAKSNKSTSPRKDGHLVGNYQVFRPSPLRQFMVVDDDDEEVTRMDEDHDTCTIPDLLAVDKEISPPVLKRKRSSTDCLLPDPLSPTSSASTSEENEDCDAVASKRQRPQVVKLVDPNGKCSIRLRLCLKDKNN</sequence>
<feature type="repeat" description="RCC1" evidence="2">
    <location>
        <begin position="91"/>
        <end position="147"/>
    </location>
</feature>
<protein>
    <submittedName>
        <fullName evidence="4">Uncharacterized protein</fullName>
    </submittedName>
</protein>
<dbReference type="PANTHER" id="PTHR22870">
    <property type="entry name" value="REGULATOR OF CHROMOSOME CONDENSATION"/>
    <property type="match status" value="1"/>
</dbReference>
<evidence type="ECO:0000256" key="2">
    <source>
        <dbReference type="PROSITE-ProRule" id="PRU00235"/>
    </source>
</evidence>
<dbReference type="VEuPathDB" id="FungiDB:SeMB42_g03724"/>
<feature type="region of interest" description="Disordered" evidence="3">
    <location>
        <begin position="12"/>
        <end position="33"/>
    </location>
</feature>
<dbReference type="OrthoDB" id="2132717at2759"/>
<dbReference type="EMBL" id="QEAM01000120">
    <property type="protein sequence ID" value="TPX45980.1"/>
    <property type="molecule type" value="Genomic_DNA"/>
</dbReference>
<gene>
    <name evidence="4" type="ORF">SeLEV6574_g03519</name>
</gene>
<dbReference type="InterPro" id="IPR051210">
    <property type="entry name" value="Ub_ligase/GEF_domain"/>
</dbReference>
<dbReference type="Pfam" id="PF00415">
    <property type="entry name" value="RCC1"/>
    <property type="match status" value="2"/>
</dbReference>
<dbReference type="PROSITE" id="PS50012">
    <property type="entry name" value="RCC1_3"/>
    <property type="match status" value="2"/>
</dbReference>
<name>A0A507D419_9FUNG</name>
<dbReference type="InterPro" id="IPR009091">
    <property type="entry name" value="RCC1/BLIP-II"/>
</dbReference>
<dbReference type="InterPro" id="IPR000408">
    <property type="entry name" value="Reg_chr_condens"/>
</dbReference>
<comment type="caution">
    <text evidence="4">The sequence shown here is derived from an EMBL/GenBank/DDBJ whole genome shotgun (WGS) entry which is preliminary data.</text>
</comment>
<dbReference type="PANTHER" id="PTHR22870:SF408">
    <property type="entry name" value="OS09G0560450 PROTEIN"/>
    <property type="match status" value="1"/>
</dbReference>
<evidence type="ECO:0000313" key="5">
    <source>
        <dbReference type="Proteomes" id="UP000320475"/>
    </source>
</evidence>
<proteinExistence type="predicted"/>
<dbReference type="VEuPathDB" id="FungiDB:SeMB42_g07799"/>
<feature type="repeat" description="RCC1" evidence="2">
    <location>
        <begin position="40"/>
        <end position="91"/>
    </location>
</feature>
<dbReference type="PROSITE" id="PS00626">
    <property type="entry name" value="RCC1_2"/>
    <property type="match status" value="2"/>
</dbReference>
<organism evidence="4 5">
    <name type="scientific">Synchytrium endobioticum</name>
    <dbReference type="NCBI Taxonomy" id="286115"/>
    <lineage>
        <taxon>Eukaryota</taxon>
        <taxon>Fungi</taxon>
        <taxon>Fungi incertae sedis</taxon>
        <taxon>Chytridiomycota</taxon>
        <taxon>Chytridiomycota incertae sedis</taxon>
        <taxon>Chytridiomycetes</taxon>
        <taxon>Synchytriales</taxon>
        <taxon>Synchytriaceae</taxon>
        <taxon>Synchytrium</taxon>
    </lineage>
</organism>
<dbReference type="SUPFAM" id="SSF50985">
    <property type="entry name" value="RCC1/BLIP-II"/>
    <property type="match status" value="1"/>
</dbReference>
<dbReference type="AlphaFoldDB" id="A0A507D419"/>
<keyword evidence="1" id="KW-0677">Repeat</keyword>